<name>A0ABX5QH63_9MICO</name>
<proteinExistence type="predicted"/>
<accession>A0ABX5QH63</accession>
<evidence type="ECO:0000313" key="2">
    <source>
        <dbReference type="Proteomes" id="UP000285768"/>
    </source>
</evidence>
<protein>
    <recommendedName>
        <fullName evidence="3">Glutaminase</fullName>
    </recommendedName>
</protein>
<evidence type="ECO:0008006" key="3">
    <source>
        <dbReference type="Google" id="ProtNLM"/>
    </source>
</evidence>
<gene>
    <name evidence="1" type="ORF">Leucomu_11355</name>
</gene>
<keyword evidence="2" id="KW-1185">Reference proteome</keyword>
<reference evidence="1 2" key="1">
    <citation type="submission" date="2019-01" db="EMBL/GenBank/DDBJ databases">
        <title>Leucobacter muris sp. nov. isolated from the nose of a laboratory mouse.</title>
        <authorList>
            <person name="Benga L."/>
            <person name="Sproeer C."/>
            <person name="Schumann P."/>
            <person name="Verbarg S."/>
            <person name="Bunk B."/>
            <person name="Engelhardt E."/>
            <person name="Benten P.M."/>
            <person name="Sager M."/>
        </authorList>
    </citation>
    <scope>NUCLEOTIDE SEQUENCE [LARGE SCALE GENOMIC DNA]</scope>
    <source>
        <strain evidence="1 2">DSM 101948</strain>
    </source>
</reference>
<organism evidence="1 2">
    <name type="scientific">Leucobacter muris</name>
    <dbReference type="NCBI Taxonomy" id="1935379"/>
    <lineage>
        <taxon>Bacteria</taxon>
        <taxon>Bacillati</taxon>
        <taxon>Actinomycetota</taxon>
        <taxon>Actinomycetes</taxon>
        <taxon>Micrococcales</taxon>
        <taxon>Microbacteriaceae</taxon>
        <taxon>Leucobacter</taxon>
    </lineage>
</organism>
<dbReference type="Proteomes" id="UP000285768">
    <property type="component" value="Chromosome"/>
</dbReference>
<evidence type="ECO:0000313" key="1">
    <source>
        <dbReference type="EMBL" id="QAB18432.1"/>
    </source>
</evidence>
<dbReference type="EMBL" id="CP035037">
    <property type="protein sequence ID" value="QAB18432.1"/>
    <property type="molecule type" value="Genomic_DNA"/>
</dbReference>
<sequence>MTADADISGAAERAMQACVDTVAKLRQVAVTAESLAEYVPPRRVLLWTRPATMRGLGEVWRLGALLLGADASLYAAGRATRAAERGRPGYQSVSREERREIAAAALRGGYEVGSPVNFDAVPIPLDAASLASSATAPSGETETSAVESPVGFADGEVRVRWRAGAPLAGAPTLASFLAERADLLIDPPL</sequence>
<dbReference type="RefSeq" id="WP_128387299.1">
    <property type="nucleotide sequence ID" value="NZ_CP035037.1"/>
</dbReference>